<accession>A0A510UGC8</accession>
<sequence>MMKKQSGKNNQFLTRAKLVNDTRKSFSRDKLPEPTEDMFDCLLGFKPGTRDFINLSKL</sequence>
<protein>
    <submittedName>
        <fullName evidence="1">Uncharacterized protein</fullName>
    </submittedName>
</protein>
<dbReference type="Proteomes" id="UP000321787">
    <property type="component" value="Unassembled WGS sequence"/>
</dbReference>
<name>A0A510UGC8_ALIFS</name>
<proteinExistence type="predicted"/>
<dbReference type="AlphaFoldDB" id="A0A510UGC8"/>
<evidence type="ECO:0000313" key="1">
    <source>
        <dbReference type="EMBL" id="GEK12025.1"/>
    </source>
</evidence>
<reference evidence="1 2" key="1">
    <citation type="submission" date="2019-07" db="EMBL/GenBank/DDBJ databases">
        <title>Whole genome shotgun sequence of Aliivibrio fischeri NBRC 101058.</title>
        <authorList>
            <person name="Hosoyama A."/>
            <person name="Uohara A."/>
            <person name="Ohji S."/>
            <person name="Ichikawa N."/>
        </authorList>
    </citation>
    <scope>NUCLEOTIDE SEQUENCE [LARGE SCALE GENOMIC DNA]</scope>
    <source>
        <strain evidence="1 2">NBRC 101058</strain>
    </source>
</reference>
<comment type="caution">
    <text evidence="1">The sequence shown here is derived from an EMBL/GenBank/DDBJ whole genome shotgun (WGS) entry which is preliminary data.</text>
</comment>
<dbReference type="EMBL" id="BJTZ01000001">
    <property type="protein sequence ID" value="GEK12025.1"/>
    <property type="molecule type" value="Genomic_DNA"/>
</dbReference>
<gene>
    <name evidence="1" type="ORF">AFI02nite_00610</name>
</gene>
<evidence type="ECO:0000313" key="2">
    <source>
        <dbReference type="Proteomes" id="UP000321787"/>
    </source>
</evidence>
<organism evidence="1 2">
    <name type="scientific">Aliivibrio fischeri</name>
    <name type="common">Vibrio fischeri</name>
    <dbReference type="NCBI Taxonomy" id="668"/>
    <lineage>
        <taxon>Bacteria</taxon>
        <taxon>Pseudomonadati</taxon>
        <taxon>Pseudomonadota</taxon>
        <taxon>Gammaproteobacteria</taxon>
        <taxon>Vibrionales</taxon>
        <taxon>Vibrionaceae</taxon>
        <taxon>Aliivibrio</taxon>
    </lineage>
</organism>
<dbReference type="RefSeq" id="WP_186809310.1">
    <property type="nucleotide sequence ID" value="NZ_BJTZ01000001.1"/>
</dbReference>